<comment type="caution">
    <text evidence="1">The sequence shown here is derived from an EMBL/GenBank/DDBJ whole genome shotgun (WGS) entry which is preliminary data.</text>
</comment>
<feature type="non-terminal residue" evidence="1">
    <location>
        <position position="1"/>
    </location>
</feature>
<proteinExistence type="predicted"/>
<gene>
    <name evidence="1" type="ORF">S03H2_63986</name>
</gene>
<accession>X1K4T8</accession>
<name>X1K4T8_9ZZZZ</name>
<reference evidence="1" key="1">
    <citation type="journal article" date="2014" name="Front. Microbiol.">
        <title>High frequency of phylogenetically diverse reductive dehalogenase-homologous genes in deep subseafloor sedimentary metagenomes.</title>
        <authorList>
            <person name="Kawai M."/>
            <person name="Futagami T."/>
            <person name="Toyoda A."/>
            <person name="Takaki Y."/>
            <person name="Nishi S."/>
            <person name="Hori S."/>
            <person name="Arai W."/>
            <person name="Tsubouchi T."/>
            <person name="Morono Y."/>
            <person name="Uchiyama I."/>
            <person name="Ito T."/>
            <person name="Fujiyama A."/>
            <person name="Inagaki F."/>
            <person name="Takami H."/>
        </authorList>
    </citation>
    <scope>NUCLEOTIDE SEQUENCE</scope>
    <source>
        <strain evidence="1">Expedition CK06-06</strain>
    </source>
</reference>
<sequence length="50" mass="5186">LHFDKEPLAPGPINHLVGVKGAGSPNVTITNVTAATAGKIYQVNLLYGEV</sequence>
<protein>
    <submittedName>
        <fullName evidence="1">Uncharacterized protein</fullName>
    </submittedName>
</protein>
<dbReference type="AlphaFoldDB" id="X1K4T8"/>
<evidence type="ECO:0000313" key="1">
    <source>
        <dbReference type="EMBL" id="GAH88655.1"/>
    </source>
</evidence>
<dbReference type="EMBL" id="BARU01041510">
    <property type="protein sequence ID" value="GAH88655.1"/>
    <property type="molecule type" value="Genomic_DNA"/>
</dbReference>
<organism evidence="1">
    <name type="scientific">marine sediment metagenome</name>
    <dbReference type="NCBI Taxonomy" id="412755"/>
    <lineage>
        <taxon>unclassified sequences</taxon>
        <taxon>metagenomes</taxon>
        <taxon>ecological metagenomes</taxon>
    </lineage>
</organism>